<evidence type="ECO:0000256" key="6">
    <source>
        <dbReference type="RuleBase" id="RU000304"/>
    </source>
</evidence>
<evidence type="ECO:0000313" key="9">
    <source>
        <dbReference type="EMBL" id="TVU41947.1"/>
    </source>
</evidence>
<dbReference type="PROSITE" id="PS50011">
    <property type="entry name" value="PROTEIN_KINASE_DOM"/>
    <property type="match status" value="1"/>
</dbReference>
<protein>
    <recommendedName>
        <fullName evidence="8">Protein kinase domain-containing protein</fullName>
    </recommendedName>
</protein>
<dbReference type="InterPro" id="IPR000719">
    <property type="entry name" value="Prot_kinase_dom"/>
</dbReference>
<name>A0A5J9W203_9POAL</name>
<feature type="compositionally biased region" description="Pro residues" evidence="7">
    <location>
        <begin position="136"/>
        <end position="149"/>
    </location>
</feature>
<comment type="caution">
    <text evidence="9">The sequence shown here is derived from an EMBL/GenBank/DDBJ whole genome shotgun (WGS) entry which is preliminary data.</text>
</comment>
<dbReference type="PROSITE" id="PS00108">
    <property type="entry name" value="PROTEIN_KINASE_ST"/>
    <property type="match status" value="1"/>
</dbReference>
<dbReference type="SMART" id="SM00220">
    <property type="entry name" value="S_TKc"/>
    <property type="match status" value="1"/>
</dbReference>
<evidence type="ECO:0000256" key="5">
    <source>
        <dbReference type="PROSITE-ProRule" id="PRU10141"/>
    </source>
</evidence>
<dbReference type="Gene3D" id="1.10.510.10">
    <property type="entry name" value="Transferase(Phosphotransferase) domain 1"/>
    <property type="match status" value="1"/>
</dbReference>
<dbReference type="EMBL" id="RWGY01000007">
    <property type="protein sequence ID" value="TVU41947.1"/>
    <property type="molecule type" value="Genomic_DNA"/>
</dbReference>
<accession>A0A5J9W203</accession>
<evidence type="ECO:0000256" key="4">
    <source>
        <dbReference type="ARBA" id="ARBA00022840"/>
    </source>
</evidence>
<gene>
    <name evidence="9" type="ORF">EJB05_15508</name>
</gene>
<evidence type="ECO:0000256" key="3">
    <source>
        <dbReference type="ARBA" id="ARBA00022777"/>
    </source>
</evidence>
<evidence type="ECO:0000313" key="10">
    <source>
        <dbReference type="Proteomes" id="UP000324897"/>
    </source>
</evidence>
<dbReference type="Pfam" id="PF00069">
    <property type="entry name" value="Pkinase"/>
    <property type="match status" value="1"/>
</dbReference>
<dbReference type="CDD" id="cd00180">
    <property type="entry name" value="PKc"/>
    <property type="match status" value="1"/>
</dbReference>
<evidence type="ECO:0000256" key="1">
    <source>
        <dbReference type="ARBA" id="ARBA00022679"/>
    </source>
</evidence>
<keyword evidence="10" id="KW-1185">Reference proteome</keyword>
<evidence type="ECO:0000256" key="7">
    <source>
        <dbReference type="SAM" id="MobiDB-lite"/>
    </source>
</evidence>
<dbReference type="PANTHER" id="PTHR47975">
    <property type="entry name" value="S-LOCUS LECTIN KINASE FAMILY PROTEIN"/>
    <property type="match status" value="1"/>
</dbReference>
<dbReference type="InterPro" id="IPR011009">
    <property type="entry name" value="Kinase-like_dom_sf"/>
</dbReference>
<dbReference type="Proteomes" id="UP000324897">
    <property type="component" value="Chromosome 4"/>
</dbReference>
<evidence type="ECO:0000259" key="8">
    <source>
        <dbReference type="PROSITE" id="PS50011"/>
    </source>
</evidence>
<dbReference type="InterPro" id="IPR008271">
    <property type="entry name" value="Ser/Thr_kinase_AS"/>
</dbReference>
<reference evidence="9 10" key="1">
    <citation type="journal article" date="2019" name="Sci. Rep.">
        <title>A high-quality genome of Eragrostis curvula grass provides insights into Poaceae evolution and supports new strategies to enhance forage quality.</title>
        <authorList>
            <person name="Carballo J."/>
            <person name="Santos B.A.C.M."/>
            <person name="Zappacosta D."/>
            <person name="Garbus I."/>
            <person name="Selva J.P."/>
            <person name="Gallo C.A."/>
            <person name="Diaz A."/>
            <person name="Albertini E."/>
            <person name="Caccamo M."/>
            <person name="Echenique V."/>
        </authorList>
    </citation>
    <scope>NUCLEOTIDE SEQUENCE [LARGE SCALE GENOMIC DNA]</scope>
    <source>
        <strain evidence="10">cv. Victoria</strain>
        <tissue evidence="9">Leaf</tissue>
    </source>
</reference>
<dbReference type="CDD" id="cd21037">
    <property type="entry name" value="MLKL_NTD"/>
    <property type="match status" value="1"/>
</dbReference>
<feature type="region of interest" description="Disordered" evidence="7">
    <location>
        <begin position="132"/>
        <end position="151"/>
    </location>
</feature>
<dbReference type="SUPFAM" id="SSF56112">
    <property type="entry name" value="Protein kinase-like (PK-like)"/>
    <property type="match status" value="1"/>
</dbReference>
<dbReference type="PROSITE" id="PS00107">
    <property type="entry name" value="PROTEIN_KINASE_ATP"/>
    <property type="match status" value="1"/>
</dbReference>
<feature type="binding site" evidence="5">
    <location>
        <position position="201"/>
    </location>
    <ligand>
        <name>ATP</name>
        <dbReference type="ChEBI" id="CHEBI:30616"/>
    </ligand>
</feature>
<dbReference type="InterPro" id="IPR059179">
    <property type="entry name" value="MLKL-like_MCAfunc"/>
</dbReference>
<evidence type="ECO:0000256" key="2">
    <source>
        <dbReference type="ARBA" id="ARBA00022741"/>
    </source>
</evidence>
<dbReference type="AlphaFoldDB" id="A0A5J9W203"/>
<dbReference type="Gene3D" id="3.30.200.20">
    <property type="entry name" value="Phosphorylase Kinase, domain 1"/>
    <property type="match status" value="1"/>
</dbReference>
<proteinExistence type="inferred from homology"/>
<comment type="similarity">
    <text evidence="6">Belongs to the protein kinase superfamily.</text>
</comment>
<dbReference type="Gene3D" id="1.20.930.20">
    <property type="entry name" value="Adaptor protein Cbl, N-terminal domain"/>
    <property type="match status" value="1"/>
</dbReference>
<organism evidence="9 10">
    <name type="scientific">Eragrostis curvula</name>
    <name type="common">weeping love grass</name>
    <dbReference type="NCBI Taxonomy" id="38414"/>
    <lineage>
        <taxon>Eukaryota</taxon>
        <taxon>Viridiplantae</taxon>
        <taxon>Streptophyta</taxon>
        <taxon>Embryophyta</taxon>
        <taxon>Tracheophyta</taxon>
        <taxon>Spermatophyta</taxon>
        <taxon>Magnoliopsida</taxon>
        <taxon>Liliopsida</taxon>
        <taxon>Poales</taxon>
        <taxon>Poaceae</taxon>
        <taxon>PACMAD clade</taxon>
        <taxon>Chloridoideae</taxon>
        <taxon>Eragrostideae</taxon>
        <taxon>Eragrostidinae</taxon>
        <taxon>Eragrostis</taxon>
    </lineage>
</organism>
<sequence>MADIAFSGVEKIVKIALAIQEAVETVKQNNEECRAMERCATRCSALFKRLEEKTDTMKDEVMRAPLEDVAESLEEALKLVKLCQQKHYSSHLLKAADMAKELRRVQDDIVRKVNVGDFATKTQATVRVTDIQNARAPPPPPQPLPPPPSEEVAPAGFTRFSLYDLRTATKDFSDENIIGKGGFSTVYKGVLQGGQEVAIKKRPILYGYDESLYDGINSFLKLKHKNIIRALGYCHEITSMSELKATHFVSLKNICHWDLWKTFSKAWSRLIDWSYCFRIIQGIAQGVHYLHEQRVVHVDLKPDNIVLGYDTNPRISNFGLATKLEHVDAEITVSDSLFGTP</sequence>
<dbReference type="GO" id="GO:0004674">
    <property type="term" value="F:protein serine/threonine kinase activity"/>
    <property type="evidence" value="ECO:0007669"/>
    <property type="project" value="UniProtKB-KW"/>
</dbReference>
<keyword evidence="4 5" id="KW-0067">ATP-binding</keyword>
<feature type="non-terminal residue" evidence="9">
    <location>
        <position position="1"/>
    </location>
</feature>
<feature type="domain" description="Protein kinase" evidence="8">
    <location>
        <begin position="172"/>
        <end position="341"/>
    </location>
</feature>
<keyword evidence="2 5" id="KW-0547">Nucleotide-binding</keyword>
<dbReference type="Gramene" id="TVU41947">
    <property type="protein sequence ID" value="TVU41947"/>
    <property type="gene ID" value="EJB05_15508"/>
</dbReference>
<keyword evidence="1" id="KW-0808">Transferase</keyword>
<keyword evidence="6" id="KW-0723">Serine/threonine-protein kinase</keyword>
<dbReference type="GO" id="GO:0005524">
    <property type="term" value="F:ATP binding"/>
    <property type="evidence" value="ECO:0007669"/>
    <property type="project" value="UniProtKB-UniRule"/>
</dbReference>
<keyword evidence="3" id="KW-0418">Kinase</keyword>
<dbReference type="GO" id="GO:0007166">
    <property type="term" value="P:cell surface receptor signaling pathway"/>
    <property type="evidence" value="ECO:0007669"/>
    <property type="project" value="InterPro"/>
</dbReference>
<dbReference type="PANTHER" id="PTHR47975:SF60">
    <property type="entry name" value="PROTEIN KINASE DOMAIN-CONTAINING PROTEIN"/>
    <property type="match status" value="1"/>
</dbReference>
<dbReference type="InterPro" id="IPR036537">
    <property type="entry name" value="Adaptor_Cbl_N_dom_sf"/>
</dbReference>
<dbReference type="InterPro" id="IPR017441">
    <property type="entry name" value="Protein_kinase_ATP_BS"/>
</dbReference>
<dbReference type="OrthoDB" id="666247at2759"/>